<dbReference type="EMBL" id="FOQK01000004">
    <property type="protein sequence ID" value="SFH76233.1"/>
    <property type="molecule type" value="Genomic_DNA"/>
</dbReference>
<dbReference type="InterPro" id="IPR007197">
    <property type="entry name" value="rSAM"/>
</dbReference>
<accession>A0A1I3CPD7</accession>
<name>A0A1I3CPD7_SELRU</name>
<keyword evidence="3" id="KW-0408">Iron</keyword>
<dbReference type="Pfam" id="PF13186">
    <property type="entry name" value="SPASM"/>
    <property type="match status" value="1"/>
</dbReference>
<dbReference type="PANTHER" id="PTHR11228:SF7">
    <property type="entry name" value="PQQA PEPTIDE CYCLASE"/>
    <property type="match status" value="1"/>
</dbReference>
<evidence type="ECO:0000256" key="2">
    <source>
        <dbReference type="ARBA" id="ARBA00022723"/>
    </source>
</evidence>
<protein>
    <submittedName>
        <fullName evidence="6">Radical SAM additional 4Fe4S-binding SPASM domain-containing protein</fullName>
    </submittedName>
</protein>
<proteinExistence type="predicted"/>
<reference evidence="6 7" key="1">
    <citation type="submission" date="2016-10" db="EMBL/GenBank/DDBJ databases">
        <authorList>
            <person name="de Groot N.N."/>
        </authorList>
    </citation>
    <scope>NUCLEOTIDE SEQUENCE [LARGE SCALE GENOMIC DNA]</scope>
    <source>
        <strain evidence="6 7">Z108</strain>
    </source>
</reference>
<evidence type="ECO:0000259" key="5">
    <source>
        <dbReference type="PROSITE" id="PS51918"/>
    </source>
</evidence>
<dbReference type="PROSITE" id="PS51918">
    <property type="entry name" value="RADICAL_SAM"/>
    <property type="match status" value="1"/>
</dbReference>
<dbReference type="OrthoDB" id="9810775at2"/>
<dbReference type="Gene3D" id="3.20.20.70">
    <property type="entry name" value="Aldolase class I"/>
    <property type="match status" value="1"/>
</dbReference>
<keyword evidence="4" id="KW-0411">Iron-sulfur</keyword>
<dbReference type="RefSeq" id="WP_075442353.1">
    <property type="nucleotide sequence ID" value="NZ_FOQK01000004.1"/>
</dbReference>
<dbReference type="SFLD" id="SFLDG01067">
    <property type="entry name" value="SPASM/twitch_domain_containing"/>
    <property type="match status" value="1"/>
</dbReference>
<dbReference type="InterPro" id="IPR050377">
    <property type="entry name" value="Radical_SAM_PqqE_MftC-like"/>
</dbReference>
<evidence type="ECO:0000256" key="1">
    <source>
        <dbReference type="ARBA" id="ARBA00022691"/>
    </source>
</evidence>
<evidence type="ECO:0000256" key="3">
    <source>
        <dbReference type="ARBA" id="ARBA00023004"/>
    </source>
</evidence>
<keyword evidence="1" id="KW-0949">S-adenosyl-L-methionine</keyword>
<dbReference type="NCBIfam" id="TIGR04085">
    <property type="entry name" value="rSAM_more_4Fe4S"/>
    <property type="match status" value="1"/>
</dbReference>
<dbReference type="InterPro" id="IPR058240">
    <property type="entry name" value="rSAM_sf"/>
</dbReference>
<dbReference type="Proteomes" id="UP000183639">
    <property type="component" value="Unassembled WGS sequence"/>
</dbReference>
<dbReference type="GO" id="GO:0003824">
    <property type="term" value="F:catalytic activity"/>
    <property type="evidence" value="ECO:0007669"/>
    <property type="project" value="InterPro"/>
</dbReference>
<keyword evidence="2" id="KW-0479">Metal-binding</keyword>
<dbReference type="CDD" id="cd01335">
    <property type="entry name" value="Radical_SAM"/>
    <property type="match status" value="1"/>
</dbReference>
<sequence length="358" mass="41137">MKYSLCDDFLNAKKIVYPMVKYLSSYLDGTKDYAPWSVEIHPTAKCNHRCIHCSYQERNESRVEMPKEMFWNLLESLIQMKVHGVYFSGGGEPCTYEGLSDGIQNLKENGVEVALVTNGTLFERMGLMEVADCINYIAFSVPSCTEDIYEKITGRKLMEEVLSLPDKIKKRWGGRAPILGARVVITNLIAEEVPCILTTLKKRNFDYALFKIVRDYEDRGLGVSEEMIDKLKIEVQNLKENGDLDSRFTNLERIFAYRNPYNPDGICHINRMGLLAAITPEGDVYPNISEIGHSEFKIGNLYEQSFEKIWNSEKHKHVKDISDRQWQSGLCKNCRAISYNLRIQDMVGHLPCEEDPFI</sequence>
<dbReference type="PANTHER" id="PTHR11228">
    <property type="entry name" value="RADICAL SAM DOMAIN PROTEIN"/>
    <property type="match status" value="1"/>
</dbReference>
<dbReference type="SFLD" id="SFLDS00029">
    <property type="entry name" value="Radical_SAM"/>
    <property type="match status" value="1"/>
</dbReference>
<dbReference type="InterPro" id="IPR013785">
    <property type="entry name" value="Aldolase_TIM"/>
</dbReference>
<dbReference type="AlphaFoldDB" id="A0A1I3CPD7"/>
<evidence type="ECO:0000313" key="6">
    <source>
        <dbReference type="EMBL" id="SFH76233.1"/>
    </source>
</evidence>
<dbReference type="InterPro" id="IPR023885">
    <property type="entry name" value="4Fe4S-binding_SPASM_dom"/>
</dbReference>
<dbReference type="GO" id="GO:0046872">
    <property type="term" value="F:metal ion binding"/>
    <property type="evidence" value="ECO:0007669"/>
    <property type="project" value="UniProtKB-KW"/>
</dbReference>
<dbReference type="SUPFAM" id="SSF102114">
    <property type="entry name" value="Radical SAM enzymes"/>
    <property type="match status" value="1"/>
</dbReference>
<dbReference type="Pfam" id="PF04055">
    <property type="entry name" value="Radical_SAM"/>
    <property type="match status" value="1"/>
</dbReference>
<evidence type="ECO:0000256" key="4">
    <source>
        <dbReference type="ARBA" id="ARBA00023014"/>
    </source>
</evidence>
<feature type="domain" description="Radical SAM core" evidence="5">
    <location>
        <begin position="30"/>
        <end position="262"/>
    </location>
</feature>
<organism evidence="6 7">
    <name type="scientific">Selenomonas ruminantium</name>
    <dbReference type="NCBI Taxonomy" id="971"/>
    <lineage>
        <taxon>Bacteria</taxon>
        <taxon>Bacillati</taxon>
        <taxon>Bacillota</taxon>
        <taxon>Negativicutes</taxon>
        <taxon>Selenomonadales</taxon>
        <taxon>Selenomonadaceae</taxon>
        <taxon>Selenomonas</taxon>
    </lineage>
</organism>
<dbReference type="GO" id="GO:0051536">
    <property type="term" value="F:iron-sulfur cluster binding"/>
    <property type="evidence" value="ECO:0007669"/>
    <property type="project" value="UniProtKB-KW"/>
</dbReference>
<gene>
    <name evidence="6" type="ORF">SAMN04487861_10446</name>
</gene>
<evidence type="ECO:0000313" key="7">
    <source>
        <dbReference type="Proteomes" id="UP000183639"/>
    </source>
</evidence>